<keyword evidence="2" id="KW-1185">Reference proteome</keyword>
<dbReference type="PANTHER" id="PTHR37984:SF12">
    <property type="entry name" value="RIBONUCLEASE H"/>
    <property type="match status" value="1"/>
</dbReference>
<sequence>MGAYDYELCYRPGKQMGNADALSRLPLPTLDAVTPPPLEVLLLEMVPDAPMHAKKIANCTLKDPVMSQVLRLVLHGWPAEIPDSWFRPFVSRCHELSAHKNCVLWGSHVVVPSSAQRETKELVVDFRRPRPQPESAIIKNDRVEIVKTYKYLGVQLDDKLDWTVNTDALVSALYAVVCWGGSIKKKDPSCLDKLVRKVGSVVGTELDSMSTVAERRALSRLLSIMDNPLHPLHNIISRQRSNRLLSLP</sequence>
<proteinExistence type="predicted"/>
<reference evidence="1 2" key="1">
    <citation type="submission" date="2023-09" db="EMBL/GenBank/DDBJ databases">
        <authorList>
            <person name="Wang M."/>
        </authorList>
    </citation>
    <scope>NUCLEOTIDE SEQUENCE [LARGE SCALE GENOMIC DNA]</scope>
    <source>
        <strain evidence="1">GT-2023</strain>
        <tissue evidence="1">Liver</tissue>
    </source>
</reference>
<dbReference type="PANTHER" id="PTHR37984">
    <property type="entry name" value="PROTEIN CBG26694"/>
    <property type="match status" value="1"/>
</dbReference>
<protein>
    <submittedName>
        <fullName evidence="1">Uncharacterized protein</fullName>
    </submittedName>
</protein>
<dbReference type="InterPro" id="IPR050951">
    <property type="entry name" value="Retrovirus_Pol_polyprotein"/>
</dbReference>
<accession>A0ABR3LXP7</accession>
<organism evidence="1 2">
    <name type="scientific">Cirrhinus molitorella</name>
    <name type="common">mud carp</name>
    <dbReference type="NCBI Taxonomy" id="172907"/>
    <lineage>
        <taxon>Eukaryota</taxon>
        <taxon>Metazoa</taxon>
        <taxon>Chordata</taxon>
        <taxon>Craniata</taxon>
        <taxon>Vertebrata</taxon>
        <taxon>Euteleostomi</taxon>
        <taxon>Actinopterygii</taxon>
        <taxon>Neopterygii</taxon>
        <taxon>Teleostei</taxon>
        <taxon>Ostariophysi</taxon>
        <taxon>Cypriniformes</taxon>
        <taxon>Cyprinidae</taxon>
        <taxon>Labeoninae</taxon>
        <taxon>Labeonini</taxon>
        <taxon>Cirrhinus</taxon>
    </lineage>
</organism>
<dbReference type="EMBL" id="JAYMGO010000018">
    <property type="protein sequence ID" value="KAL1256554.1"/>
    <property type="molecule type" value="Genomic_DNA"/>
</dbReference>
<dbReference type="Proteomes" id="UP001558613">
    <property type="component" value="Unassembled WGS sequence"/>
</dbReference>
<evidence type="ECO:0000313" key="1">
    <source>
        <dbReference type="EMBL" id="KAL1256554.1"/>
    </source>
</evidence>
<evidence type="ECO:0000313" key="2">
    <source>
        <dbReference type="Proteomes" id="UP001558613"/>
    </source>
</evidence>
<name>A0ABR3LXP7_9TELE</name>
<gene>
    <name evidence="1" type="ORF">QQF64_012099</name>
</gene>
<comment type="caution">
    <text evidence="1">The sequence shown here is derived from an EMBL/GenBank/DDBJ whole genome shotgun (WGS) entry which is preliminary data.</text>
</comment>